<evidence type="ECO:0000313" key="2">
    <source>
        <dbReference type="Proteomes" id="UP001314170"/>
    </source>
</evidence>
<organism evidence="1 2">
    <name type="scientific">Dovyalis caffra</name>
    <dbReference type="NCBI Taxonomy" id="77055"/>
    <lineage>
        <taxon>Eukaryota</taxon>
        <taxon>Viridiplantae</taxon>
        <taxon>Streptophyta</taxon>
        <taxon>Embryophyta</taxon>
        <taxon>Tracheophyta</taxon>
        <taxon>Spermatophyta</taxon>
        <taxon>Magnoliopsida</taxon>
        <taxon>eudicotyledons</taxon>
        <taxon>Gunneridae</taxon>
        <taxon>Pentapetalae</taxon>
        <taxon>rosids</taxon>
        <taxon>fabids</taxon>
        <taxon>Malpighiales</taxon>
        <taxon>Salicaceae</taxon>
        <taxon>Flacourtieae</taxon>
        <taxon>Dovyalis</taxon>
    </lineage>
</organism>
<protein>
    <recommendedName>
        <fullName evidence="3">F-box domain-containing protein</fullName>
    </recommendedName>
</protein>
<comment type="caution">
    <text evidence="1">The sequence shown here is derived from an EMBL/GenBank/DDBJ whole genome shotgun (WGS) entry which is preliminary data.</text>
</comment>
<dbReference type="SUPFAM" id="SSF52058">
    <property type="entry name" value="L domain-like"/>
    <property type="match status" value="1"/>
</dbReference>
<gene>
    <name evidence="1" type="ORF">DCAF_LOCUS6553</name>
</gene>
<dbReference type="AlphaFoldDB" id="A0AAV1R8K6"/>
<dbReference type="Proteomes" id="UP001314170">
    <property type="component" value="Unassembled WGS sequence"/>
</dbReference>
<evidence type="ECO:0000313" key="1">
    <source>
        <dbReference type="EMBL" id="CAK7328810.1"/>
    </source>
</evidence>
<dbReference type="InterPro" id="IPR032675">
    <property type="entry name" value="LRR_dom_sf"/>
</dbReference>
<evidence type="ECO:0008006" key="3">
    <source>
        <dbReference type="Google" id="ProtNLM"/>
    </source>
</evidence>
<reference evidence="1 2" key="1">
    <citation type="submission" date="2024-01" db="EMBL/GenBank/DDBJ databases">
        <authorList>
            <person name="Waweru B."/>
        </authorList>
    </citation>
    <scope>NUCLEOTIDE SEQUENCE [LARGE SCALE GENOMIC DNA]</scope>
</reference>
<name>A0AAV1R8K6_9ROSI</name>
<keyword evidence="2" id="KW-1185">Reference proteome</keyword>
<proteinExistence type="predicted"/>
<dbReference type="EMBL" id="CAWUPB010000903">
    <property type="protein sequence ID" value="CAK7328810.1"/>
    <property type="molecule type" value="Genomic_DNA"/>
</dbReference>
<accession>A0AAV1R8K6</accession>
<dbReference type="Gene3D" id="3.80.10.10">
    <property type="entry name" value="Ribonuclease Inhibitor"/>
    <property type="match status" value="1"/>
</dbReference>
<sequence length="101" mass="11565">MRLVMQELPQSIGDLSELVVLNLKELANALGIFRRNIFVEISSYCRHLKLLIYRQVFGLFKEYEVLVLARNRNEELPSSIGGLRKLISLDLSVGPLFHLPV</sequence>